<evidence type="ECO:0000256" key="5">
    <source>
        <dbReference type="SAM" id="MobiDB-lite"/>
    </source>
</evidence>
<dbReference type="SUPFAM" id="SSF48452">
    <property type="entry name" value="TPR-like"/>
    <property type="match status" value="1"/>
</dbReference>
<protein>
    <recommendedName>
        <fullName evidence="6">DYW domain-containing protein</fullName>
    </recommendedName>
</protein>
<dbReference type="FunFam" id="1.25.40.10:FF:000797">
    <property type="entry name" value="Pentatricopeptide repeat-containing protein chloroplastic"/>
    <property type="match status" value="1"/>
</dbReference>
<dbReference type="InterPro" id="IPR046848">
    <property type="entry name" value="E_motif"/>
</dbReference>
<dbReference type="InterPro" id="IPR005508">
    <property type="entry name" value="At2g31720-like"/>
</dbReference>
<dbReference type="Pfam" id="PF01535">
    <property type="entry name" value="PPR"/>
    <property type="match status" value="5"/>
</dbReference>
<feature type="repeat" description="PPR" evidence="4">
    <location>
        <begin position="73"/>
        <end position="107"/>
    </location>
</feature>
<comment type="caution">
    <text evidence="7">The sequence shown here is derived from an EMBL/GenBank/DDBJ whole genome shotgun (WGS) entry which is preliminary data.</text>
</comment>
<feature type="repeat" description="PPR" evidence="4">
    <location>
        <begin position="449"/>
        <end position="483"/>
    </location>
</feature>
<dbReference type="InterPro" id="IPR046960">
    <property type="entry name" value="PPR_At4g14850-like_plant"/>
</dbReference>
<accession>A0A6A6KF60</accession>
<evidence type="ECO:0000313" key="8">
    <source>
        <dbReference type="Proteomes" id="UP000467840"/>
    </source>
</evidence>
<dbReference type="InterPro" id="IPR002885">
    <property type="entry name" value="PPR_rpt"/>
</dbReference>
<keyword evidence="2" id="KW-0677">Repeat</keyword>
<dbReference type="PANTHER" id="PTHR47926">
    <property type="entry name" value="PENTATRICOPEPTIDE REPEAT-CONTAINING PROTEIN"/>
    <property type="match status" value="1"/>
</dbReference>
<feature type="region of interest" description="Disordered" evidence="5">
    <location>
        <begin position="844"/>
        <end position="910"/>
    </location>
</feature>
<dbReference type="NCBIfam" id="TIGR00756">
    <property type="entry name" value="PPR"/>
    <property type="match status" value="3"/>
</dbReference>
<organism evidence="7 8">
    <name type="scientific">Hevea brasiliensis</name>
    <name type="common">Para rubber tree</name>
    <name type="synonym">Siphonia brasiliensis</name>
    <dbReference type="NCBI Taxonomy" id="3981"/>
    <lineage>
        <taxon>Eukaryota</taxon>
        <taxon>Viridiplantae</taxon>
        <taxon>Streptophyta</taxon>
        <taxon>Embryophyta</taxon>
        <taxon>Tracheophyta</taxon>
        <taxon>Spermatophyta</taxon>
        <taxon>Magnoliopsida</taxon>
        <taxon>eudicotyledons</taxon>
        <taxon>Gunneridae</taxon>
        <taxon>Pentapetalae</taxon>
        <taxon>rosids</taxon>
        <taxon>fabids</taxon>
        <taxon>Malpighiales</taxon>
        <taxon>Euphorbiaceae</taxon>
        <taxon>Crotonoideae</taxon>
        <taxon>Micrandreae</taxon>
        <taxon>Hevea</taxon>
    </lineage>
</organism>
<feature type="repeat" description="PPR" evidence="4">
    <location>
        <begin position="140"/>
        <end position="174"/>
    </location>
</feature>
<dbReference type="GO" id="GO:0005737">
    <property type="term" value="C:cytoplasm"/>
    <property type="evidence" value="ECO:0007669"/>
    <property type="project" value="UniProtKB-ARBA"/>
</dbReference>
<dbReference type="Pfam" id="PF20431">
    <property type="entry name" value="E_motif"/>
    <property type="match status" value="1"/>
</dbReference>
<feature type="repeat" description="PPR" evidence="4">
    <location>
        <begin position="347"/>
        <end position="382"/>
    </location>
</feature>
<dbReference type="PROSITE" id="PS51375">
    <property type="entry name" value="PPR"/>
    <property type="match status" value="8"/>
</dbReference>
<dbReference type="GO" id="GO:0008270">
    <property type="term" value="F:zinc ion binding"/>
    <property type="evidence" value="ECO:0007669"/>
    <property type="project" value="InterPro"/>
</dbReference>
<feature type="repeat" description="PPR" evidence="4">
    <location>
        <begin position="550"/>
        <end position="584"/>
    </location>
</feature>
<comment type="similarity">
    <text evidence="1">Belongs to the PPR family. PCMP-H subfamily.</text>
</comment>
<dbReference type="Pfam" id="PF13041">
    <property type="entry name" value="PPR_2"/>
    <property type="match status" value="3"/>
</dbReference>
<evidence type="ECO:0000259" key="6">
    <source>
        <dbReference type="Pfam" id="PF14432"/>
    </source>
</evidence>
<proteinExistence type="inferred from homology"/>
<dbReference type="PANTHER" id="PTHR47926:SF522">
    <property type="entry name" value="TETRATRICOPEPTIDE REPEAT-LIKE SUPERFAMILY PROTEIN"/>
    <property type="match status" value="1"/>
</dbReference>
<evidence type="ECO:0000256" key="4">
    <source>
        <dbReference type="PROSITE-ProRule" id="PRU00708"/>
    </source>
</evidence>
<dbReference type="Pfam" id="PF03754">
    <property type="entry name" value="At2g31720-like"/>
    <property type="match status" value="1"/>
</dbReference>
<feature type="repeat" description="PPR" evidence="4">
    <location>
        <begin position="108"/>
        <end position="138"/>
    </location>
</feature>
<dbReference type="EMBL" id="JAAGAX010000016">
    <property type="protein sequence ID" value="KAF2287511.1"/>
    <property type="molecule type" value="Genomic_DNA"/>
</dbReference>
<dbReference type="GO" id="GO:0009451">
    <property type="term" value="P:RNA modification"/>
    <property type="evidence" value="ECO:0007669"/>
    <property type="project" value="InterPro"/>
</dbReference>
<dbReference type="Gene3D" id="1.25.40.10">
    <property type="entry name" value="Tetratricopeptide repeat domain"/>
    <property type="match status" value="7"/>
</dbReference>
<comment type="similarity">
    <text evidence="3">Belongs to the PPR family. PCMP-E subfamily.</text>
</comment>
<dbReference type="AlphaFoldDB" id="A0A6A6KF60"/>
<keyword evidence="8" id="KW-1185">Reference proteome</keyword>
<dbReference type="FunFam" id="1.25.40.10:FF:000436">
    <property type="entry name" value="Pentatricopeptide repeat-containing protein At5g39350 family"/>
    <property type="match status" value="1"/>
</dbReference>
<dbReference type="InterPro" id="IPR011990">
    <property type="entry name" value="TPR-like_helical_dom_sf"/>
</dbReference>
<feature type="repeat" description="PPR" evidence="4">
    <location>
        <begin position="585"/>
        <end position="620"/>
    </location>
</feature>
<evidence type="ECO:0000256" key="3">
    <source>
        <dbReference type="ARBA" id="ARBA00061659"/>
    </source>
</evidence>
<dbReference type="InterPro" id="IPR032867">
    <property type="entry name" value="DYW_dom"/>
</dbReference>
<dbReference type="GO" id="GO:0003723">
    <property type="term" value="F:RNA binding"/>
    <property type="evidence" value="ECO:0007669"/>
    <property type="project" value="InterPro"/>
</dbReference>
<feature type="domain" description="DYW" evidence="6">
    <location>
        <begin position="740"/>
        <end position="811"/>
    </location>
</feature>
<gene>
    <name evidence="7" type="ORF">GH714_001051</name>
</gene>
<feature type="repeat" description="PPR" evidence="4">
    <location>
        <begin position="243"/>
        <end position="277"/>
    </location>
</feature>
<evidence type="ECO:0000313" key="7">
    <source>
        <dbReference type="EMBL" id="KAF2287511.1"/>
    </source>
</evidence>
<dbReference type="GO" id="GO:0003677">
    <property type="term" value="F:DNA binding"/>
    <property type="evidence" value="ECO:0007669"/>
    <property type="project" value="InterPro"/>
</dbReference>
<dbReference type="Proteomes" id="UP000467840">
    <property type="component" value="Chromosome 8"/>
</dbReference>
<evidence type="ECO:0000256" key="2">
    <source>
        <dbReference type="ARBA" id="ARBA00022737"/>
    </source>
</evidence>
<dbReference type="FunFam" id="1.25.40.10:FF:000798">
    <property type="entry name" value="Pentatricopeptide repeat-containing protein At3g49170, chloroplastic"/>
    <property type="match status" value="1"/>
</dbReference>
<name>A0A6A6KF60_HEVBR</name>
<evidence type="ECO:0000256" key="1">
    <source>
        <dbReference type="ARBA" id="ARBA00006643"/>
    </source>
</evidence>
<dbReference type="Pfam" id="PF14432">
    <property type="entry name" value="DYW_deaminase"/>
    <property type="match status" value="1"/>
</dbReference>
<reference evidence="7 8" key="1">
    <citation type="journal article" date="2020" name="Mol. Plant">
        <title>The Chromosome-Based Rubber Tree Genome Provides New Insights into Spurge Genome Evolution and Rubber Biosynthesis.</title>
        <authorList>
            <person name="Liu J."/>
            <person name="Shi C."/>
            <person name="Shi C.C."/>
            <person name="Li W."/>
            <person name="Zhang Q.J."/>
            <person name="Zhang Y."/>
            <person name="Li K."/>
            <person name="Lu H.F."/>
            <person name="Shi C."/>
            <person name="Zhu S.T."/>
            <person name="Xiao Z.Y."/>
            <person name="Nan H."/>
            <person name="Yue Y."/>
            <person name="Zhu X.G."/>
            <person name="Wu Y."/>
            <person name="Hong X.N."/>
            <person name="Fan G.Y."/>
            <person name="Tong Y."/>
            <person name="Zhang D."/>
            <person name="Mao C.L."/>
            <person name="Liu Y.L."/>
            <person name="Hao S.J."/>
            <person name="Liu W.Q."/>
            <person name="Lv M.Q."/>
            <person name="Zhang H.B."/>
            <person name="Liu Y."/>
            <person name="Hu-Tang G.R."/>
            <person name="Wang J.P."/>
            <person name="Wang J.H."/>
            <person name="Sun Y.H."/>
            <person name="Ni S.B."/>
            <person name="Chen W.B."/>
            <person name="Zhang X.C."/>
            <person name="Jiao Y.N."/>
            <person name="Eichler E.E."/>
            <person name="Li G.H."/>
            <person name="Liu X."/>
            <person name="Gao L.Z."/>
        </authorList>
    </citation>
    <scope>NUCLEOTIDE SEQUENCE [LARGE SCALE GENOMIC DNA]</scope>
    <source>
        <strain evidence="8">cv. GT1</strain>
        <tissue evidence="7">Leaf</tissue>
    </source>
</reference>
<sequence length="1009" mass="113276">MISLAKLPLSVAPVKPHNQPSRQNLHPSSSLFNHHNSRFHSLKDRLIHHLDAGHLRKAISTLDIMSQEGTHPDLITYSLLLKSCIRANNFQQGKLVHDYLTQSGLELDSVILNSLISLYSKCGEWDKANSIFECMGDKRDLVSWSALISCYANNRMEYEAVNTYIDMLDCGFYPNEYCYTAVIRACSNKDNVSIGQIILGSVIKSGYFDSHVCVGCALIDMFVMGSGDFDSAYKVFSKMTQRNVVTWTLLITRLQQLGYSRDAIDFFINMVSSEYIPDKYTLSGVVSACAELRLLSFGQQLHSWAIKSGLFLDVCVGCSLVDMYAKCTTDGFMADSRKVFDRMSDHNVMSWTAIITGYVQSGGYDMGAVELFLEMIKGQVKPNHFTFSSILKACANLSDLPMGEQVYAYAVKLGLASVNCVGNSLISMYARCGNMENARKTFNVLFEKNLISYNTIVSAYAKSLNSEESFELFIEIEDTGTQVDAFTFASLLSGASSIGAIGKGEQIHARILKSGFNSSLHISNALISMYSRCGDIEAAFQVFNGMGDHNVISWTSMVTGFAKHGFAVRALETFHKMLEAGVRPNEITYIAVLSACSHVGLISEGWKHFKSMSMEHGIVPRMEHYACMVDLLGRSGCLEEAMEFINLMPFKADALVLRTFLGACRVNGNINLGKHAAKMILEQDPNDTAAYILLSNLYASTGQWDEVAETRKNMKERNLTKEAEIYDELDQLALKIKELGYVPSTDFVLHDVEEEQKEQYLFQHSEKIAVAFGFISTSKSKPVRVFKNLRVCGDCHTAFKYFSIVKGREIVDGGCDQVSGRKYSDCFYAQVRAEAMIKHDDRLAPYVPKKSRGHGQRIDKKPHSHSSLFLHVKSSGSKSENENKKRVSGKRCFQSGSSNEDEQKKKKLLKRPRPDRINFVNFCLKTPTDMLEEWWHKIQAKGGIDVKLVIMKQMFATYLNTHHDRFSIPFKQIRDFSFLAEDEKRKLKEPKEKIPVTLMEPCGSKSKCG</sequence>